<name>A0AA36HYB7_9DINO</name>
<proteinExistence type="predicted"/>
<comment type="caution">
    <text evidence="2">The sequence shown here is derived from an EMBL/GenBank/DDBJ whole genome shotgun (WGS) entry which is preliminary data.</text>
</comment>
<dbReference type="EMBL" id="CAUJNA010000471">
    <property type="protein sequence ID" value="CAJ1377569.1"/>
    <property type="molecule type" value="Genomic_DNA"/>
</dbReference>
<dbReference type="AlphaFoldDB" id="A0AA36HYB7"/>
<dbReference type="Proteomes" id="UP001178507">
    <property type="component" value="Unassembled WGS sequence"/>
</dbReference>
<dbReference type="GO" id="GO:0016485">
    <property type="term" value="P:protein processing"/>
    <property type="evidence" value="ECO:0007669"/>
    <property type="project" value="InterPro"/>
</dbReference>
<dbReference type="SUPFAM" id="SSF50494">
    <property type="entry name" value="Trypsin-like serine proteases"/>
    <property type="match status" value="1"/>
</dbReference>
<feature type="chain" id="PRO_5041218949" evidence="1">
    <location>
        <begin position="44"/>
        <end position="795"/>
    </location>
</feature>
<accession>A0AA36HYB7</accession>
<dbReference type="InterPro" id="IPR039245">
    <property type="entry name" value="TYSND1/DEG15"/>
</dbReference>
<dbReference type="Pfam" id="PF13365">
    <property type="entry name" value="Trypsin_2"/>
    <property type="match status" value="1"/>
</dbReference>
<gene>
    <name evidence="2" type="ORF">EVOR1521_LOCUS6339</name>
</gene>
<evidence type="ECO:0000256" key="1">
    <source>
        <dbReference type="SAM" id="SignalP"/>
    </source>
</evidence>
<sequence length="795" mass="85118">MGAAWRVDVPHGGLTRDARMSQGALKGRALAVAILLWLPCAEAELGPRIALPASGHRCSRMEAQVVALEVKAPFAPFAARGSGLALALPGSSKESALVLTTCQVRPGSWLAVGSGGAVVEAQLVASLRLRGASEAFRSLSVRGWRCGDGLQLHLLRADLHLQARRLRLGGGPQDRWVGRGLRLLSAPFGANGALSGAWAPEVVTRGVVSNLSSPMGLLLTDVRTAESFAGGALVLDDNPEEVIALMAPALRSVSGEAVALAVAIPMLDVLDAMLDEPAGQALWPEELKFFPMPSPIAPSPPDQVLQGVALVWLPSGSWASALVLSEHGHLLTCVHLLTGSSWMEAAQDGKEPRTSSSPAFCHGRCYAQTPEGETVMASFEADVLHAFEGFLDVALLRARPSRGYKFNPGLWQRQAEPVEGTEVWAVGHGLFGPGSPWQGPSVTCGTLCRVARGVKGDARARPAVLQSSAAVHRGCSGGALVAAGQPLCSDDRLVAPAREDRVVARVDMAILHKDISHWVGTYVEPDCLARLAAACRGLVTPHLWQCRADQLWPGLELELCNGADGPGFRAFDRAFRALHAGCRGRASQVDAARARQVLERALEAPREAPRNKVLLTLYHGATVLARGCSSITLYEQEPSGRAAERAQFELNVGHLRQLLDSWLDRHICIQRSLSRQLLVSCEMSNPDLLRALELTVVLQVWTWGDGLRVVSPHLPLRQVSQDRRGFHLHFVHVPLDGGDLSNCIELLVQLDSDGKEGESLDETCAIATLLGRTTTSRSHHQLLFDGYLGALCSLI</sequence>
<evidence type="ECO:0000313" key="3">
    <source>
        <dbReference type="Proteomes" id="UP001178507"/>
    </source>
</evidence>
<dbReference type="InterPro" id="IPR009003">
    <property type="entry name" value="Peptidase_S1_PA"/>
</dbReference>
<evidence type="ECO:0000313" key="2">
    <source>
        <dbReference type="EMBL" id="CAJ1377569.1"/>
    </source>
</evidence>
<reference evidence="2" key="1">
    <citation type="submission" date="2023-08" db="EMBL/GenBank/DDBJ databases">
        <authorList>
            <person name="Chen Y."/>
            <person name="Shah S."/>
            <person name="Dougan E. K."/>
            <person name="Thang M."/>
            <person name="Chan C."/>
        </authorList>
    </citation>
    <scope>NUCLEOTIDE SEQUENCE</scope>
</reference>
<dbReference type="GO" id="GO:0004252">
    <property type="term" value="F:serine-type endopeptidase activity"/>
    <property type="evidence" value="ECO:0007669"/>
    <property type="project" value="InterPro"/>
</dbReference>
<protein>
    <submittedName>
        <fullName evidence="2">Uncharacterized protein</fullName>
    </submittedName>
</protein>
<dbReference type="PANTHER" id="PTHR21004:SF0">
    <property type="entry name" value="PEROXISOMAL LEADER PEPTIDE-PROCESSING PROTEASE"/>
    <property type="match status" value="1"/>
</dbReference>
<dbReference type="GO" id="GO:0005777">
    <property type="term" value="C:peroxisome"/>
    <property type="evidence" value="ECO:0007669"/>
    <property type="project" value="InterPro"/>
</dbReference>
<keyword evidence="3" id="KW-1185">Reference proteome</keyword>
<dbReference type="Gene3D" id="2.40.10.120">
    <property type="match status" value="1"/>
</dbReference>
<feature type="signal peptide" evidence="1">
    <location>
        <begin position="1"/>
        <end position="43"/>
    </location>
</feature>
<keyword evidence="1" id="KW-0732">Signal</keyword>
<organism evidence="2 3">
    <name type="scientific">Effrenium voratum</name>
    <dbReference type="NCBI Taxonomy" id="2562239"/>
    <lineage>
        <taxon>Eukaryota</taxon>
        <taxon>Sar</taxon>
        <taxon>Alveolata</taxon>
        <taxon>Dinophyceae</taxon>
        <taxon>Suessiales</taxon>
        <taxon>Symbiodiniaceae</taxon>
        <taxon>Effrenium</taxon>
    </lineage>
</organism>
<dbReference type="PANTHER" id="PTHR21004">
    <property type="entry name" value="SERINE PROTEASE-RELATED"/>
    <property type="match status" value="1"/>
</dbReference>